<gene>
    <name evidence="3" type="ORF">H8E23_14945</name>
</gene>
<dbReference type="InterPro" id="IPR035965">
    <property type="entry name" value="PAS-like_dom_sf"/>
</dbReference>
<dbReference type="InterPro" id="IPR000014">
    <property type="entry name" value="PAS"/>
</dbReference>
<feature type="domain" description="PAS" evidence="2">
    <location>
        <begin position="37"/>
        <end position="111"/>
    </location>
</feature>
<sequence>MNATKANDPSISAKKPGIPLPEISETGCKQPEEGLSETEKIYRLMAHYANDAIVLVKDGQTIYRNPAYEKLVGYTAAATCGGNFFNPIAPEDRKRVKCYYKNHLYTLLRRNTNVSGKMCTLVLRKPVSAKSKPGWFAKMVRY</sequence>
<evidence type="ECO:0000313" key="3">
    <source>
        <dbReference type="EMBL" id="MBC8362681.1"/>
    </source>
</evidence>
<proteinExistence type="predicted"/>
<evidence type="ECO:0000256" key="1">
    <source>
        <dbReference type="SAM" id="MobiDB-lite"/>
    </source>
</evidence>
<dbReference type="Proteomes" id="UP000603434">
    <property type="component" value="Unassembled WGS sequence"/>
</dbReference>
<reference evidence="3 4" key="1">
    <citation type="submission" date="2020-08" db="EMBL/GenBank/DDBJ databases">
        <title>Bridging the membrane lipid divide: bacteria of the FCB group superphylum have the potential to synthesize archaeal ether lipids.</title>
        <authorList>
            <person name="Villanueva L."/>
            <person name="Von Meijenfeldt F.A.B."/>
            <person name="Westbye A.B."/>
            <person name="Yadav S."/>
            <person name="Hopmans E.C."/>
            <person name="Dutilh B.E."/>
            <person name="Sinninghe Damste J.S."/>
        </authorList>
    </citation>
    <scope>NUCLEOTIDE SEQUENCE [LARGE SCALE GENOMIC DNA]</scope>
    <source>
        <strain evidence="3">NIOZ-UU30</strain>
    </source>
</reference>
<comment type="caution">
    <text evidence="3">The sequence shown here is derived from an EMBL/GenBank/DDBJ whole genome shotgun (WGS) entry which is preliminary data.</text>
</comment>
<dbReference type="InterPro" id="IPR013767">
    <property type="entry name" value="PAS_fold"/>
</dbReference>
<dbReference type="NCBIfam" id="TIGR00229">
    <property type="entry name" value="sensory_box"/>
    <property type="match status" value="1"/>
</dbReference>
<organism evidence="3 4">
    <name type="scientific">Candidatus Desulfatibia profunda</name>
    <dbReference type="NCBI Taxonomy" id="2841695"/>
    <lineage>
        <taxon>Bacteria</taxon>
        <taxon>Pseudomonadati</taxon>
        <taxon>Thermodesulfobacteriota</taxon>
        <taxon>Desulfobacteria</taxon>
        <taxon>Desulfobacterales</taxon>
        <taxon>Desulfobacterales incertae sedis</taxon>
        <taxon>Candidatus Desulfatibia</taxon>
    </lineage>
</organism>
<feature type="compositionally biased region" description="Polar residues" evidence="1">
    <location>
        <begin position="1"/>
        <end position="10"/>
    </location>
</feature>
<dbReference type="Pfam" id="PF00989">
    <property type="entry name" value="PAS"/>
    <property type="match status" value="1"/>
</dbReference>
<evidence type="ECO:0000259" key="2">
    <source>
        <dbReference type="PROSITE" id="PS50112"/>
    </source>
</evidence>
<dbReference type="EMBL" id="JACNJH010000209">
    <property type="protein sequence ID" value="MBC8362681.1"/>
    <property type="molecule type" value="Genomic_DNA"/>
</dbReference>
<dbReference type="AlphaFoldDB" id="A0A8J6NSZ7"/>
<evidence type="ECO:0000313" key="4">
    <source>
        <dbReference type="Proteomes" id="UP000603434"/>
    </source>
</evidence>
<dbReference type="PROSITE" id="PS50112">
    <property type="entry name" value="PAS"/>
    <property type="match status" value="1"/>
</dbReference>
<dbReference type="Gene3D" id="3.30.450.20">
    <property type="entry name" value="PAS domain"/>
    <property type="match status" value="1"/>
</dbReference>
<name>A0A8J6NSZ7_9BACT</name>
<feature type="region of interest" description="Disordered" evidence="1">
    <location>
        <begin position="1"/>
        <end position="32"/>
    </location>
</feature>
<dbReference type="CDD" id="cd00130">
    <property type="entry name" value="PAS"/>
    <property type="match status" value="1"/>
</dbReference>
<accession>A0A8J6NSZ7</accession>
<dbReference type="SMART" id="SM00091">
    <property type="entry name" value="PAS"/>
    <property type="match status" value="1"/>
</dbReference>
<dbReference type="GO" id="GO:0006355">
    <property type="term" value="P:regulation of DNA-templated transcription"/>
    <property type="evidence" value="ECO:0007669"/>
    <property type="project" value="InterPro"/>
</dbReference>
<protein>
    <submittedName>
        <fullName evidence="3">PAS domain S-box protein</fullName>
    </submittedName>
</protein>
<dbReference type="SUPFAM" id="SSF55785">
    <property type="entry name" value="PYP-like sensor domain (PAS domain)"/>
    <property type="match status" value="1"/>
</dbReference>